<feature type="transmembrane region" description="Helical" evidence="6">
    <location>
        <begin position="404"/>
        <end position="423"/>
    </location>
</feature>
<keyword evidence="8" id="KW-1185">Reference proteome</keyword>
<proteinExistence type="predicted"/>
<gene>
    <name evidence="7" type="ORF">SAMN03159343_3575</name>
</gene>
<feature type="transmembrane region" description="Helical" evidence="6">
    <location>
        <begin position="376"/>
        <end position="398"/>
    </location>
</feature>
<comment type="subcellular location">
    <subcellularLocation>
        <location evidence="1">Membrane</location>
        <topology evidence="1">Multi-pass membrane protein</topology>
    </subcellularLocation>
</comment>
<feature type="region of interest" description="Disordered" evidence="5">
    <location>
        <begin position="644"/>
        <end position="674"/>
    </location>
</feature>
<dbReference type="InterPro" id="IPR053153">
    <property type="entry name" value="APC_K+_Transporter"/>
</dbReference>
<dbReference type="EMBL" id="FMUH01000006">
    <property type="protein sequence ID" value="SCX57075.1"/>
    <property type="molecule type" value="Genomic_DNA"/>
</dbReference>
<feature type="transmembrane region" description="Helical" evidence="6">
    <location>
        <begin position="151"/>
        <end position="169"/>
    </location>
</feature>
<reference evidence="8" key="1">
    <citation type="submission" date="2016-10" db="EMBL/GenBank/DDBJ databases">
        <authorList>
            <person name="Varghese N."/>
            <person name="Submissions S."/>
        </authorList>
    </citation>
    <scope>NUCLEOTIDE SEQUENCE [LARGE SCALE GENOMIC DNA]</scope>
    <source>
        <strain evidence="8">DSM 45722</strain>
    </source>
</reference>
<keyword evidence="3 6" id="KW-1133">Transmembrane helix</keyword>
<keyword evidence="4 6" id="KW-0472">Membrane</keyword>
<organism evidence="7 8">
    <name type="scientific">Klenkia marina</name>
    <dbReference type="NCBI Taxonomy" id="1960309"/>
    <lineage>
        <taxon>Bacteria</taxon>
        <taxon>Bacillati</taxon>
        <taxon>Actinomycetota</taxon>
        <taxon>Actinomycetes</taxon>
        <taxon>Geodermatophilales</taxon>
        <taxon>Geodermatophilaceae</taxon>
        <taxon>Klenkia</taxon>
    </lineage>
</organism>
<feature type="transmembrane region" description="Helical" evidence="6">
    <location>
        <begin position="267"/>
        <end position="289"/>
    </location>
</feature>
<dbReference type="GO" id="GO:0016020">
    <property type="term" value="C:membrane"/>
    <property type="evidence" value="ECO:0007669"/>
    <property type="project" value="UniProtKB-SubCell"/>
</dbReference>
<name>A0A1G4YUN6_9ACTN</name>
<evidence type="ECO:0000256" key="1">
    <source>
        <dbReference type="ARBA" id="ARBA00004141"/>
    </source>
</evidence>
<keyword evidence="2 6" id="KW-0812">Transmembrane</keyword>
<dbReference type="GO" id="GO:0022857">
    <property type="term" value="F:transmembrane transporter activity"/>
    <property type="evidence" value="ECO:0007669"/>
    <property type="project" value="InterPro"/>
</dbReference>
<dbReference type="OrthoDB" id="9759676at2"/>
<dbReference type="RefSeq" id="WP_092806823.1">
    <property type="nucleotide sequence ID" value="NZ_FMUH01000006.1"/>
</dbReference>
<evidence type="ECO:0000256" key="2">
    <source>
        <dbReference type="ARBA" id="ARBA00022692"/>
    </source>
</evidence>
<accession>A0A1G4YUN6</accession>
<dbReference type="InterPro" id="IPR002293">
    <property type="entry name" value="AA/rel_permease1"/>
</dbReference>
<feature type="transmembrane region" description="Helical" evidence="6">
    <location>
        <begin position="54"/>
        <end position="87"/>
    </location>
</feature>
<evidence type="ECO:0000256" key="4">
    <source>
        <dbReference type="ARBA" id="ARBA00023136"/>
    </source>
</evidence>
<dbReference type="AlphaFoldDB" id="A0A1G4YUN6"/>
<feature type="transmembrane region" description="Helical" evidence="6">
    <location>
        <begin position="111"/>
        <end position="131"/>
    </location>
</feature>
<dbReference type="PANTHER" id="PTHR47704">
    <property type="entry name" value="POTASSIUM TRANSPORTER KIMA"/>
    <property type="match status" value="1"/>
</dbReference>
<feature type="transmembrane region" description="Helical" evidence="6">
    <location>
        <begin position="181"/>
        <end position="200"/>
    </location>
</feature>
<feature type="transmembrane region" description="Helical" evidence="6">
    <location>
        <begin position="331"/>
        <end position="355"/>
    </location>
</feature>
<dbReference type="Gene3D" id="1.20.1740.10">
    <property type="entry name" value="Amino acid/polyamine transporter I"/>
    <property type="match status" value="1"/>
</dbReference>
<evidence type="ECO:0000256" key="5">
    <source>
        <dbReference type="SAM" id="MobiDB-lite"/>
    </source>
</evidence>
<dbReference type="Proteomes" id="UP000198981">
    <property type="component" value="Unassembled WGS sequence"/>
</dbReference>
<feature type="transmembrane region" description="Helical" evidence="6">
    <location>
        <begin position="470"/>
        <end position="485"/>
    </location>
</feature>
<dbReference type="STRING" id="1960309.SAMN03159343_3575"/>
<feature type="compositionally biased region" description="Basic and acidic residues" evidence="5">
    <location>
        <begin position="660"/>
        <end position="674"/>
    </location>
</feature>
<evidence type="ECO:0000256" key="6">
    <source>
        <dbReference type="SAM" id="Phobius"/>
    </source>
</evidence>
<dbReference type="PANTHER" id="PTHR47704:SF1">
    <property type="entry name" value="POTASSIUM TRANSPORTER KIMA"/>
    <property type="match status" value="1"/>
</dbReference>
<evidence type="ECO:0000313" key="8">
    <source>
        <dbReference type="Proteomes" id="UP000198981"/>
    </source>
</evidence>
<protein>
    <submittedName>
        <fullName evidence="7">Amino acid/polyamine/organocation transporter, APC superfamily (TC 2.A.3)</fullName>
    </submittedName>
</protein>
<evidence type="ECO:0000313" key="7">
    <source>
        <dbReference type="EMBL" id="SCX57075.1"/>
    </source>
</evidence>
<feature type="transmembrane region" description="Helical" evidence="6">
    <location>
        <begin position="220"/>
        <end position="246"/>
    </location>
</feature>
<dbReference type="Pfam" id="PF13520">
    <property type="entry name" value="AA_permease_2"/>
    <property type="match status" value="1"/>
</dbReference>
<feature type="transmembrane region" description="Helical" evidence="6">
    <location>
        <begin position="444"/>
        <end position="464"/>
    </location>
</feature>
<evidence type="ECO:0000256" key="3">
    <source>
        <dbReference type="ARBA" id="ARBA00022989"/>
    </source>
</evidence>
<sequence length="674" mass="73240">MPSLSDLGQLPKRLVLGRPVRSDRAGESLLPKRLALPIFASDPLSSVAYATQEILIVLTLAGSAFLFLAPWLAVAVVLLLVVVVLSYRQVVHAYPSGGGDYEVAAKNHGRFASLVVASALLTDYVMTVAVSVASGTDNIISAFPQLAEHRVLIAVGLVAFLAAANLRGVRESGKSFAVPTYLFVAGILVMVVTGFIKYFFTDASLVAQSAAYTITPEPEYSNLAGVALIFFVLRAFASGCTALTGVEAIANGVPAFRPPKSRNAATTLALMGGIAAAMFAGVTALALFADVKYAEFPCDLEGFANCDTQPQLTVIAQVSQAVFGDGSIGFFYIQAATALVLILAANTAFNGFPLLGSVLAQDRYMPKQLHTRGDKLVYSNGILLLAGFAVVMIVAFEADSTRLIQLYIVGVFTSFTIGQWGMVRHWKREMKLVEGAERARMRRSQVINALGGSITTIVLVIIVLTKFTRGAWIVIVAMPFIYLLMRQINRHYTQVAEQLVPSGDSRTLPSKVHAVVLVSKVHKPTLRALAFARATRPDQLTALTVNVDDADTRALQADWDRYDIPVPLTVLESPYREITRPVLEFVKDIRRDSPRELVVVFVPQYVVGHWFENVLHNQSALRLRARLQFQPGVMITTVPWQLEGSRDREDTERPGVAPGDLRRGLAEDPGAREQ</sequence>
<feature type="compositionally biased region" description="Basic and acidic residues" evidence="5">
    <location>
        <begin position="644"/>
        <end position="653"/>
    </location>
</feature>